<gene>
    <name evidence="1" type="ORF">A2803_04580</name>
</gene>
<dbReference type="Proteomes" id="UP000178870">
    <property type="component" value="Unassembled WGS sequence"/>
</dbReference>
<sequence>MEQIKTVAVQPSVIAPQPATPALDEKVVKKLPIDNNAKVKFVVIGLVVVAAGVLTGRALSGVSAEGGQATPTANVSENPEGATVDESVFADSAQGTLHEGGIEGEGTHYLDTGAGAEKYVYLLSTVLDLDPFIDKKVEVFGQTLAAEHAGWLMDVGRVKEIQ</sequence>
<organism evidence="1 2">
    <name type="scientific">Candidatus Woesebacteria bacterium RIFCSPHIGHO2_01_FULL_44_21</name>
    <dbReference type="NCBI Taxonomy" id="1802503"/>
    <lineage>
        <taxon>Bacteria</taxon>
        <taxon>Candidatus Woeseibacteriota</taxon>
    </lineage>
</organism>
<dbReference type="EMBL" id="MGGP01000022">
    <property type="protein sequence ID" value="OGM31677.1"/>
    <property type="molecule type" value="Genomic_DNA"/>
</dbReference>
<reference evidence="1 2" key="1">
    <citation type="journal article" date="2016" name="Nat. Commun.">
        <title>Thousands of microbial genomes shed light on interconnected biogeochemical processes in an aquifer system.</title>
        <authorList>
            <person name="Anantharaman K."/>
            <person name="Brown C.T."/>
            <person name="Hug L.A."/>
            <person name="Sharon I."/>
            <person name="Castelle C.J."/>
            <person name="Probst A.J."/>
            <person name="Thomas B.C."/>
            <person name="Singh A."/>
            <person name="Wilkins M.J."/>
            <person name="Karaoz U."/>
            <person name="Brodie E.L."/>
            <person name="Williams K.H."/>
            <person name="Hubbard S.S."/>
            <person name="Banfield J.F."/>
        </authorList>
    </citation>
    <scope>NUCLEOTIDE SEQUENCE [LARGE SCALE GENOMIC DNA]</scope>
</reference>
<dbReference type="AlphaFoldDB" id="A0A1F7YWM6"/>
<name>A0A1F7YWM6_9BACT</name>
<evidence type="ECO:0000313" key="2">
    <source>
        <dbReference type="Proteomes" id="UP000178870"/>
    </source>
</evidence>
<protein>
    <submittedName>
        <fullName evidence="1">Uncharacterized protein</fullName>
    </submittedName>
</protein>
<comment type="caution">
    <text evidence="1">The sequence shown here is derived from an EMBL/GenBank/DDBJ whole genome shotgun (WGS) entry which is preliminary data.</text>
</comment>
<evidence type="ECO:0000313" key="1">
    <source>
        <dbReference type="EMBL" id="OGM31677.1"/>
    </source>
</evidence>
<accession>A0A1F7YWM6</accession>
<proteinExistence type="predicted"/>